<evidence type="ECO:0000256" key="1">
    <source>
        <dbReference type="SAM" id="Phobius"/>
    </source>
</evidence>
<dbReference type="PROSITE" id="PS51173">
    <property type="entry name" value="CBM2"/>
    <property type="match status" value="1"/>
</dbReference>
<gene>
    <name evidence="3" type="ORF">GCM10010468_08040</name>
</gene>
<dbReference type="InterPro" id="IPR012291">
    <property type="entry name" value="CBM2_carb-bd_dom_sf"/>
</dbReference>
<dbReference type="InterPro" id="IPR001919">
    <property type="entry name" value="CBD2"/>
</dbReference>
<dbReference type="SMART" id="SM00637">
    <property type="entry name" value="CBD_II"/>
    <property type="match status" value="1"/>
</dbReference>
<keyword evidence="1" id="KW-0812">Transmembrane</keyword>
<dbReference type="RefSeq" id="WP_344822244.1">
    <property type="nucleotide sequence ID" value="NZ_BAAAUV010000002.1"/>
</dbReference>
<feature type="domain" description="CBM2" evidence="2">
    <location>
        <begin position="90"/>
        <end position="204"/>
    </location>
</feature>
<dbReference type="Pfam" id="PF00553">
    <property type="entry name" value="CBM_2"/>
    <property type="match status" value="1"/>
</dbReference>
<proteinExistence type="predicted"/>
<dbReference type="EMBL" id="BAAAUV010000002">
    <property type="protein sequence ID" value="GAA3197085.1"/>
    <property type="molecule type" value="Genomic_DNA"/>
</dbReference>
<keyword evidence="1" id="KW-1133">Transmembrane helix</keyword>
<reference evidence="4" key="1">
    <citation type="journal article" date="2019" name="Int. J. Syst. Evol. Microbiol.">
        <title>The Global Catalogue of Microorganisms (GCM) 10K type strain sequencing project: providing services to taxonomists for standard genome sequencing and annotation.</title>
        <authorList>
            <consortium name="The Broad Institute Genomics Platform"/>
            <consortium name="The Broad Institute Genome Sequencing Center for Infectious Disease"/>
            <person name="Wu L."/>
            <person name="Ma J."/>
        </authorList>
    </citation>
    <scope>NUCLEOTIDE SEQUENCE [LARGE SCALE GENOMIC DNA]</scope>
    <source>
        <strain evidence="4">JCM 9377</strain>
    </source>
</reference>
<protein>
    <recommendedName>
        <fullName evidence="2">CBM2 domain-containing protein</fullName>
    </recommendedName>
</protein>
<evidence type="ECO:0000259" key="2">
    <source>
        <dbReference type="PROSITE" id="PS51173"/>
    </source>
</evidence>
<comment type="caution">
    <text evidence="3">The sequence shown here is derived from an EMBL/GenBank/DDBJ whole genome shotgun (WGS) entry which is preliminary data.</text>
</comment>
<keyword evidence="4" id="KW-1185">Reference proteome</keyword>
<sequence>MGRHNKLDGGVDWLESETDPAGTAVVPAQAARARRMAWIGRTPLMPVLAGMAAVGVVAAAFSTQQISLNFSNSPGDSGCVGCPSAAEATAPERPSAKAVTRVVRVGRWTFRPSAAVAGGFTGSVVVANTGTKPLAAWKLRFRIPNAVVTGARGATLRTAGRKGGDVYFVGGTAIAPGKRVVIRFTARGAWSKPTFCRINGSACG</sequence>
<organism evidence="3 4">
    <name type="scientific">Actinocorallia longicatena</name>
    <dbReference type="NCBI Taxonomy" id="111803"/>
    <lineage>
        <taxon>Bacteria</taxon>
        <taxon>Bacillati</taxon>
        <taxon>Actinomycetota</taxon>
        <taxon>Actinomycetes</taxon>
        <taxon>Streptosporangiales</taxon>
        <taxon>Thermomonosporaceae</taxon>
        <taxon>Actinocorallia</taxon>
    </lineage>
</organism>
<evidence type="ECO:0000313" key="4">
    <source>
        <dbReference type="Proteomes" id="UP001501237"/>
    </source>
</evidence>
<accession>A0ABP6PZ12</accession>
<name>A0ABP6PZ12_9ACTN</name>
<dbReference type="Gene3D" id="2.60.40.290">
    <property type="match status" value="1"/>
</dbReference>
<feature type="transmembrane region" description="Helical" evidence="1">
    <location>
        <begin position="44"/>
        <end position="62"/>
    </location>
</feature>
<dbReference type="Proteomes" id="UP001501237">
    <property type="component" value="Unassembled WGS sequence"/>
</dbReference>
<dbReference type="SUPFAM" id="SSF49384">
    <property type="entry name" value="Carbohydrate-binding domain"/>
    <property type="match status" value="1"/>
</dbReference>
<evidence type="ECO:0000313" key="3">
    <source>
        <dbReference type="EMBL" id="GAA3197085.1"/>
    </source>
</evidence>
<dbReference type="InterPro" id="IPR008965">
    <property type="entry name" value="CBM2/CBM3_carb-bd_dom_sf"/>
</dbReference>
<keyword evidence="1" id="KW-0472">Membrane</keyword>